<comment type="caution">
    <text evidence="1">The sequence shown here is derived from an EMBL/GenBank/DDBJ whole genome shotgun (WGS) entry which is preliminary data.</text>
</comment>
<reference evidence="1 2" key="1">
    <citation type="submission" date="2022-05" db="EMBL/GenBank/DDBJ databases">
        <authorList>
            <consortium name="Genoscope - CEA"/>
            <person name="William W."/>
        </authorList>
    </citation>
    <scope>NUCLEOTIDE SEQUENCE [LARGE SCALE GENOMIC DNA]</scope>
</reference>
<evidence type="ECO:0008006" key="3">
    <source>
        <dbReference type="Google" id="ProtNLM"/>
    </source>
</evidence>
<sequence length="143" mass="16039">MKNLLTLPAPSTARLAGLDLLVFPLDPVLDRIFSNRRWILSLRNAREQLVLLPTLQFMVLLGKNIHVNANLHNLMLVAQEHGLVFNLDKCVIKERMITFFGMLFDAGGSYSSHPGPTGCPRTPVLPWYSNIHGSFHSKSVCFV</sequence>
<organism evidence="1 2">
    <name type="scientific">Porites lobata</name>
    <dbReference type="NCBI Taxonomy" id="104759"/>
    <lineage>
        <taxon>Eukaryota</taxon>
        <taxon>Metazoa</taxon>
        <taxon>Cnidaria</taxon>
        <taxon>Anthozoa</taxon>
        <taxon>Hexacorallia</taxon>
        <taxon>Scleractinia</taxon>
        <taxon>Fungiina</taxon>
        <taxon>Poritidae</taxon>
        <taxon>Porites</taxon>
    </lineage>
</organism>
<dbReference type="Proteomes" id="UP001159405">
    <property type="component" value="Unassembled WGS sequence"/>
</dbReference>
<evidence type="ECO:0000313" key="1">
    <source>
        <dbReference type="EMBL" id="CAH3161409.1"/>
    </source>
</evidence>
<evidence type="ECO:0000313" key="2">
    <source>
        <dbReference type="Proteomes" id="UP001159405"/>
    </source>
</evidence>
<dbReference type="EMBL" id="CALNXK010000120">
    <property type="protein sequence ID" value="CAH3161409.1"/>
    <property type="molecule type" value="Genomic_DNA"/>
</dbReference>
<proteinExistence type="predicted"/>
<accession>A0ABN8QEY2</accession>
<gene>
    <name evidence="1" type="ORF">PLOB_00004969</name>
</gene>
<name>A0ABN8QEY2_9CNID</name>
<keyword evidence="2" id="KW-1185">Reference proteome</keyword>
<protein>
    <recommendedName>
        <fullName evidence="3">Reverse transcriptase</fullName>
    </recommendedName>
</protein>